<dbReference type="EMBL" id="GACK01004104">
    <property type="protein sequence ID" value="JAA60930.1"/>
    <property type="molecule type" value="mRNA"/>
</dbReference>
<name>L7MA49_RHIPC</name>
<feature type="transmembrane region" description="Helical" evidence="1">
    <location>
        <begin position="6"/>
        <end position="24"/>
    </location>
</feature>
<accession>L7MA49</accession>
<keyword evidence="1" id="KW-0472">Membrane</keyword>
<sequence>MSLKVGTLSLFAVTLMLICGYYVTTAYPHRWSSPVVCWRSPCRVADDCPRGCRCVYYRAPVPEAKKGPAQMVCSG</sequence>
<protein>
    <submittedName>
        <fullName evidence="2">Putative secreted peptide</fullName>
    </submittedName>
</protein>
<evidence type="ECO:0000256" key="1">
    <source>
        <dbReference type="SAM" id="Phobius"/>
    </source>
</evidence>
<reference evidence="2" key="1">
    <citation type="submission" date="2012-11" db="EMBL/GenBank/DDBJ databases">
        <authorList>
            <person name="Lucero-Rivera Y.E."/>
            <person name="Tovar-Ramirez D."/>
        </authorList>
    </citation>
    <scope>NUCLEOTIDE SEQUENCE</scope>
    <source>
        <tissue evidence="2">Salivary gland</tissue>
    </source>
</reference>
<evidence type="ECO:0000313" key="2">
    <source>
        <dbReference type="EMBL" id="JAA60930.1"/>
    </source>
</evidence>
<organism evidence="2">
    <name type="scientific">Rhipicephalus pulchellus</name>
    <name type="common">Yellow backed tick</name>
    <name type="synonym">Dermacentor pulchellus</name>
    <dbReference type="NCBI Taxonomy" id="72859"/>
    <lineage>
        <taxon>Eukaryota</taxon>
        <taxon>Metazoa</taxon>
        <taxon>Ecdysozoa</taxon>
        <taxon>Arthropoda</taxon>
        <taxon>Chelicerata</taxon>
        <taxon>Arachnida</taxon>
        <taxon>Acari</taxon>
        <taxon>Parasitiformes</taxon>
        <taxon>Ixodida</taxon>
        <taxon>Ixodoidea</taxon>
        <taxon>Ixodidae</taxon>
        <taxon>Rhipicephalinae</taxon>
        <taxon>Rhipicephalus</taxon>
        <taxon>Rhipicephalus</taxon>
    </lineage>
</organism>
<reference evidence="2" key="2">
    <citation type="journal article" date="2015" name="J. Proteomics">
        <title>Sexual differences in the sialomes of the zebra tick, Rhipicephalus pulchellus.</title>
        <authorList>
            <person name="Tan A.W."/>
            <person name="Francischetti I.M."/>
            <person name="Slovak M."/>
            <person name="Kini R.M."/>
            <person name="Ribeiro J.M."/>
        </authorList>
    </citation>
    <scope>NUCLEOTIDE SEQUENCE</scope>
    <source>
        <tissue evidence="2">Salivary gland</tissue>
    </source>
</reference>
<keyword evidence="1" id="KW-0812">Transmembrane</keyword>
<proteinExistence type="evidence at transcript level"/>
<dbReference type="AlphaFoldDB" id="L7MA49"/>
<keyword evidence="1" id="KW-1133">Transmembrane helix</keyword>